<dbReference type="Pfam" id="PF00291">
    <property type="entry name" value="PALP"/>
    <property type="match status" value="1"/>
</dbReference>
<proteinExistence type="predicted"/>
<dbReference type="GO" id="GO:0030170">
    <property type="term" value="F:pyridoxal phosphate binding"/>
    <property type="evidence" value="ECO:0007669"/>
    <property type="project" value="InterPro"/>
</dbReference>
<dbReference type="InterPro" id="IPR050147">
    <property type="entry name" value="Ser/Thr_Dehydratase"/>
</dbReference>
<keyword evidence="6" id="KW-1185">Reference proteome</keyword>
<dbReference type="SUPFAM" id="SSF53686">
    <property type="entry name" value="Tryptophan synthase beta subunit-like PLP-dependent enzymes"/>
    <property type="match status" value="1"/>
</dbReference>
<dbReference type="GO" id="GO:0009097">
    <property type="term" value="P:isoleucine biosynthetic process"/>
    <property type="evidence" value="ECO:0007669"/>
    <property type="project" value="TreeGrafter"/>
</dbReference>
<dbReference type="InterPro" id="IPR001926">
    <property type="entry name" value="TrpB-like_PALP"/>
</dbReference>
<dbReference type="AlphaFoldDB" id="A0A1I0Q1J4"/>
<feature type="domain" description="Tryptophan synthase beta chain-like PALP" evidence="4">
    <location>
        <begin position="61"/>
        <end position="369"/>
    </location>
</feature>
<dbReference type="PROSITE" id="PS00165">
    <property type="entry name" value="DEHYDRATASE_SER_THR"/>
    <property type="match status" value="1"/>
</dbReference>
<dbReference type="OrthoDB" id="85597at2157"/>
<dbReference type="GO" id="GO:0006567">
    <property type="term" value="P:L-threonine catabolic process"/>
    <property type="evidence" value="ECO:0007669"/>
    <property type="project" value="TreeGrafter"/>
</dbReference>
<dbReference type="GO" id="GO:0006565">
    <property type="term" value="P:L-serine catabolic process"/>
    <property type="evidence" value="ECO:0007669"/>
    <property type="project" value="TreeGrafter"/>
</dbReference>
<dbReference type="GO" id="GO:0003941">
    <property type="term" value="F:L-serine ammonia-lyase activity"/>
    <property type="evidence" value="ECO:0007669"/>
    <property type="project" value="TreeGrafter"/>
</dbReference>
<organism evidence="5 6">
    <name type="scientific">Halobacterium jilantaiense</name>
    <dbReference type="NCBI Taxonomy" id="355548"/>
    <lineage>
        <taxon>Archaea</taxon>
        <taxon>Methanobacteriati</taxon>
        <taxon>Methanobacteriota</taxon>
        <taxon>Stenosarchaea group</taxon>
        <taxon>Halobacteria</taxon>
        <taxon>Halobacteriales</taxon>
        <taxon>Halobacteriaceae</taxon>
        <taxon>Halobacterium</taxon>
    </lineage>
</organism>
<evidence type="ECO:0000256" key="2">
    <source>
        <dbReference type="ARBA" id="ARBA00022898"/>
    </source>
</evidence>
<dbReference type="GO" id="GO:0004794">
    <property type="term" value="F:threonine deaminase activity"/>
    <property type="evidence" value="ECO:0007669"/>
    <property type="project" value="TreeGrafter"/>
</dbReference>
<dbReference type="InterPro" id="IPR000634">
    <property type="entry name" value="Ser/Thr_deHydtase_PyrdxlP-BS"/>
</dbReference>
<gene>
    <name evidence="5" type="ORF">SAMN04487945_2186</name>
</gene>
<evidence type="ECO:0000256" key="3">
    <source>
        <dbReference type="ARBA" id="ARBA00023239"/>
    </source>
</evidence>
<comment type="cofactor">
    <cofactor evidence="1">
        <name>pyridoxal 5'-phosphate</name>
        <dbReference type="ChEBI" id="CHEBI:597326"/>
    </cofactor>
</comment>
<dbReference type="STRING" id="355548.SAMN04487945_2186"/>
<protein>
    <submittedName>
        <fullName evidence="5">L-threonine synthase</fullName>
    </submittedName>
</protein>
<reference evidence="5 6" key="1">
    <citation type="submission" date="2016-10" db="EMBL/GenBank/DDBJ databases">
        <authorList>
            <person name="de Groot N.N."/>
        </authorList>
    </citation>
    <scope>NUCLEOTIDE SEQUENCE [LARGE SCALE GENOMIC DNA]</scope>
    <source>
        <strain evidence="5 6">CGMCC 1.5337</strain>
    </source>
</reference>
<keyword evidence="2" id="KW-0663">Pyridoxal phosphate</keyword>
<dbReference type="RefSeq" id="WP_089669416.1">
    <property type="nucleotide sequence ID" value="NZ_FOJA01000001.1"/>
</dbReference>
<dbReference type="Proteomes" id="UP000198518">
    <property type="component" value="Unassembled WGS sequence"/>
</dbReference>
<sequence length="375" mass="39726">MLECRSCGATYESGPDEPWRCECGHALDFAESPVPDTDEPDVARQRGLWAFADFLPVGPEVTLGEGWTPVTESAEWDAQFKLDYVFPSGSYKDRGAALTLSRAAELGVERVVEDSSGNAGAAIAQYAARAGVDADIYVPADAKQSKLDAIEAAGATPVRIEGSRQDVTDACVRRVEQRSTEWSSGDEPRDEAVGDEAWYASHAWNPAFYAGTETFAYELAAQRDWAVPDAVVLPLGHGTLFLGAYRGFQKLRDAGWTDDVPRLLGVQAAGVAPVVEERHGEAAAGANDAADGIQIREPARLDQLLAAIGETDGDAIACGESETEAALSALHERGFYVEPTSAVAVAGLEAYRENGTLDGGEDVVVALTGSGLKAD</sequence>
<keyword evidence="3" id="KW-0456">Lyase</keyword>
<dbReference type="InterPro" id="IPR036052">
    <property type="entry name" value="TrpB-like_PALP_sf"/>
</dbReference>
<name>A0A1I0Q1J4_9EURY</name>
<evidence type="ECO:0000313" key="5">
    <source>
        <dbReference type="EMBL" id="SEW20826.1"/>
    </source>
</evidence>
<accession>A0A1I0Q1J4</accession>
<evidence type="ECO:0000256" key="1">
    <source>
        <dbReference type="ARBA" id="ARBA00001933"/>
    </source>
</evidence>
<dbReference type="PANTHER" id="PTHR48078">
    <property type="entry name" value="THREONINE DEHYDRATASE, MITOCHONDRIAL-RELATED"/>
    <property type="match status" value="1"/>
</dbReference>
<dbReference type="Gene3D" id="3.40.50.1100">
    <property type="match status" value="2"/>
</dbReference>
<evidence type="ECO:0000313" key="6">
    <source>
        <dbReference type="Proteomes" id="UP000198518"/>
    </source>
</evidence>
<dbReference type="PANTHER" id="PTHR48078:SF6">
    <property type="entry name" value="L-THREONINE DEHYDRATASE CATABOLIC TDCB"/>
    <property type="match status" value="1"/>
</dbReference>
<evidence type="ECO:0000259" key="4">
    <source>
        <dbReference type="Pfam" id="PF00291"/>
    </source>
</evidence>
<dbReference type="EMBL" id="FOJA01000001">
    <property type="protein sequence ID" value="SEW20826.1"/>
    <property type="molecule type" value="Genomic_DNA"/>
</dbReference>